<keyword evidence="6" id="KW-0479">Metal-binding</keyword>
<evidence type="ECO:0000256" key="13">
    <source>
        <dbReference type="ARBA" id="ARBA00023125"/>
    </source>
</evidence>
<keyword evidence="14" id="KW-0413">Isomerase</keyword>
<dbReference type="GO" id="GO:0034085">
    <property type="term" value="P:establishment of sister chromatid cohesion"/>
    <property type="evidence" value="ECO:0007669"/>
    <property type="project" value="TreeGrafter"/>
</dbReference>
<keyword evidence="9 24" id="KW-0347">Helicase</keyword>
<dbReference type="EC" id="5.6.2.3" evidence="18"/>
<organism evidence="24 25">
    <name type="scientific">Cladophialophora chaetospira</name>
    <dbReference type="NCBI Taxonomy" id="386627"/>
    <lineage>
        <taxon>Eukaryota</taxon>
        <taxon>Fungi</taxon>
        <taxon>Dikarya</taxon>
        <taxon>Ascomycota</taxon>
        <taxon>Pezizomycotina</taxon>
        <taxon>Eurotiomycetes</taxon>
        <taxon>Chaetothyriomycetidae</taxon>
        <taxon>Chaetothyriales</taxon>
        <taxon>Herpotrichiellaceae</taxon>
        <taxon>Cladophialophora</taxon>
    </lineage>
</organism>
<dbReference type="Proteomes" id="UP001172673">
    <property type="component" value="Unassembled WGS sequence"/>
</dbReference>
<comment type="function">
    <text evidence="21">ATP-dependent DNA helicase important for chromosome transmission and normal cell cycle progression in G(2)/M. May have a role in changing DNA topology to allow the loading of proteins involved in maintaining sister chromatid cohesion in the vicinity of the centromeres. Has a specific role in chromosome segregation during meiosis II.</text>
</comment>
<dbReference type="CDD" id="cd18788">
    <property type="entry name" value="SF2_C_XPD"/>
    <property type="match status" value="1"/>
</dbReference>
<evidence type="ECO:0000313" key="24">
    <source>
        <dbReference type="EMBL" id="KAJ9611332.1"/>
    </source>
</evidence>
<dbReference type="GO" id="GO:0043139">
    <property type="term" value="F:5'-3' DNA helicase activity"/>
    <property type="evidence" value="ECO:0007669"/>
    <property type="project" value="UniProtKB-EC"/>
</dbReference>
<proteinExistence type="inferred from homology"/>
<evidence type="ECO:0000256" key="7">
    <source>
        <dbReference type="ARBA" id="ARBA00022741"/>
    </source>
</evidence>
<dbReference type="InterPro" id="IPR013020">
    <property type="entry name" value="Rad3/Chl1-like"/>
</dbReference>
<dbReference type="AlphaFoldDB" id="A0AA38XE12"/>
<evidence type="ECO:0000256" key="17">
    <source>
        <dbReference type="ARBA" id="ARBA00029709"/>
    </source>
</evidence>
<evidence type="ECO:0000256" key="15">
    <source>
        <dbReference type="ARBA" id="ARBA00023242"/>
    </source>
</evidence>
<evidence type="ECO:0000256" key="6">
    <source>
        <dbReference type="ARBA" id="ARBA00022723"/>
    </source>
</evidence>
<evidence type="ECO:0000256" key="19">
    <source>
        <dbReference type="ARBA" id="ARBA00044998"/>
    </source>
</evidence>
<dbReference type="GO" id="GO:0006139">
    <property type="term" value="P:nucleobase-containing compound metabolic process"/>
    <property type="evidence" value="ECO:0007669"/>
    <property type="project" value="InterPro"/>
</dbReference>
<evidence type="ECO:0000256" key="16">
    <source>
        <dbReference type="ARBA" id="ARBA00023306"/>
    </source>
</evidence>
<dbReference type="InterPro" id="IPR006555">
    <property type="entry name" value="ATP-dep_Helicase_C"/>
</dbReference>
<keyword evidence="25" id="KW-1185">Reference proteome</keyword>
<evidence type="ECO:0000256" key="21">
    <source>
        <dbReference type="ARBA" id="ARBA00045702"/>
    </source>
</evidence>
<dbReference type="Pfam" id="PF06733">
    <property type="entry name" value="DEAD_2"/>
    <property type="match status" value="1"/>
</dbReference>
<dbReference type="InterPro" id="IPR006554">
    <property type="entry name" value="Helicase-like_DEXD_c2"/>
</dbReference>
<feature type="domain" description="Helicase ATP-binding" evidence="23">
    <location>
        <begin position="4"/>
        <end position="414"/>
    </location>
</feature>
<dbReference type="PROSITE" id="PS51193">
    <property type="entry name" value="HELICASE_ATP_BIND_2"/>
    <property type="match status" value="1"/>
</dbReference>
<dbReference type="InterPro" id="IPR014013">
    <property type="entry name" value="Helic_SF1/SF2_ATP-bd_DinG/Rad3"/>
</dbReference>
<comment type="similarity">
    <text evidence="3">Belongs to the DEAD box helicase family. DEAH subfamily. DDX11/CHL1 sub-subfamily.</text>
</comment>
<dbReference type="GO" id="GO:0005634">
    <property type="term" value="C:nucleus"/>
    <property type="evidence" value="ECO:0007669"/>
    <property type="project" value="UniProtKB-SubCell"/>
</dbReference>
<keyword evidence="16" id="KW-0131">Cell cycle</keyword>
<accession>A0AA38XE12</accession>
<dbReference type="GO" id="GO:0003677">
    <property type="term" value="F:DNA binding"/>
    <property type="evidence" value="ECO:0007669"/>
    <property type="project" value="UniProtKB-KW"/>
</dbReference>
<keyword evidence="11" id="KW-0408">Iron</keyword>
<keyword evidence="12" id="KW-0411">Iron-sulfur</keyword>
<dbReference type="GO" id="GO:0046872">
    <property type="term" value="F:metal ion binding"/>
    <property type="evidence" value="ECO:0007669"/>
    <property type="project" value="UniProtKB-KW"/>
</dbReference>
<comment type="subcellular location">
    <subcellularLocation>
        <location evidence="2">Nucleus</location>
    </subcellularLocation>
</comment>
<dbReference type="InterPro" id="IPR027417">
    <property type="entry name" value="P-loop_NTPase"/>
</dbReference>
<keyword evidence="7" id="KW-0547">Nucleotide-binding</keyword>
<dbReference type="GO" id="GO:0051536">
    <property type="term" value="F:iron-sulfur cluster binding"/>
    <property type="evidence" value="ECO:0007669"/>
    <property type="project" value="UniProtKB-KW"/>
</dbReference>
<sequence length="833" mass="93272">MAPSHANFCHPYQPYSIQLEFMQNLYRCIEEKKVGIFESPTGTGKSLSLICGALTWLRDHERQSLQGNSTPGAEDDWLVQAEQAAQRRELLAVREDFERKLAKIREEEARRRLKRQNLKPAKKLKTANGELAKGSLEDEFMLDDYNSDNEVTAMTSDSSSGFSSATQALLDKLQGPAKKEAEEQDEDRLKIIFCSRTHSQLTQFVNELRRVKPPRSVPAEMADSDALPQADIEEGVKHLALGSRKNLCVNPRVANLTSTTAINEQCLELQKPGMAKDKKCSFLPSKDDKERVEAFRDRVLAEIKDIEDVGNLGRDANLCPYYASRSAINATEILTLPYPLLLQKPAREALGVSVKDNVVMIDEAHNLADAIADTLSISLRLSQLDQAIRQVTAYATRFKNKLKGKNRVYLMQVIRLLNSITDCLKEIAIKPAETTVTAAQLMSGKGVDQIKPHKMLQYLHESKLCRKVEGYTEAQETDRDSVHSKGVLMQFQNFLAVLMNPDDEGRFFASRQDEDVIVRYTLLDPRQHFRQVVQDARAVILAGGTMSPMSDYSDYLFSYLEKERIETFSFGHVIPASNLLAQTVVKGPSGVEFDFTFEKRGSEGMIVELGNLILKVCRVVPDGTVVFFPSYDYLAKVVSIWQRLPTEQPIMTALERAKPVFQESKAVAVDELLRSYASAVDTGKGALMLSVVGGKLSEGINFSDKLGRAVIAVGLPFPNANGAEWKAKMQHIEDVKYQQCRQDGKGDAESRNAAKSASREYYENACMRSVNQSIGRAIRHKNDYAAILMVDRRFATDRIRRKLPGWIQGSMGSGVLGWGGIETGLQDFFREKQ</sequence>
<protein>
    <recommendedName>
        <fullName evidence="5">ATP-dependent DNA helicase CHL1</fullName>
        <ecNumber evidence="18">5.6.2.3</ecNumber>
    </recommendedName>
    <alternativeName>
        <fullName evidence="4">ATP-dependent DNA helicase chl1</fullName>
    </alternativeName>
    <alternativeName>
        <fullName evidence="17">Chromosome loss protein 1</fullName>
    </alternativeName>
    <alternativeName>
        <fullName evidence="19 20">DNA 5'-3' helicase CHL1</fullName>
    </alternativeName>
</protein>
<gene>
    <name evidence="24" type="primary">CHL1</name>
    <name evidence="24" type="ORF">H2200_004516</name>
</gene>
<keyword evidence="13" id="KW-0238">DNA-binding</keyword>
<name>A0AA38XE12_9EURO</name>
<keyword evidence="15" id="KW-0539">Nucleus</keyword>
<evidence type="ECO:0000256" key="10">
    <source>
        <dbReference type="ARBA" id="ARBA00022840"/>
    </source>
</evidence>
<evidence type="ECO:0000259" key="23">
    <source>
        <dbReference type="PROSITE" id="PS51193"/>
    </source>
</evidence>
<evidence type="ECO:0000256" key="11">
    <source>
        <dbReference type="ARBA" id="ARBA00023004"/>
    </source>
</evidence>
<dbReference type="Pfam" id="PF13307">
    <property type="entry name" value="Helicase_C_2"/>
    <property type="match status" value="1"/>
</dbReference>
<dbReference type="GO" id="GO:0016818">
    <property type="term" value="F:hydrolase activity, acting on acid anhydrides, in phosphorus-containing anhydrides"/>
    <property type="evidence" value="ECO:0007669"/>
    <property type="project" value="InterPro"/>
</dbReference>
<evidence type="ECO:0000256" key="4">
    <source>
        <dbReference type="ARBA" id="ARBA00016387"/>
    </source>
</evidence>
<dbReference type="SMART" id="SM00491">
    <property type="entry name" value="HELICc2"/>
    <property type="match status" value="1"/>
</dbReference>
<evidence type="ECO:0000256" key="1">
    <source>
        <dbReference type="ARBA" id="ARBA00001966"/>
    </source>
</evidence>
<evidence type="ECO:0000256" key="18">
    <source>
        <dbReference type="ARBA" id="ARBA00044969"/>
    </source>
</evidence>
<dbReference type="PANTHER" id="PTHR11472">
    <property type="entry name" value="DNA REPAIR DEAD HELICASE RAD3/XP-D SUBFAMILY MEMBER"/>
    <property type="match status" value="1"/>
</dbReference>
<dbReference type="SUPFAM" id="SSF52540">
    <property type="entry name" value="P-loop containing nucleoside triphosphate hydrolases"/>
    <property type="match status" value="1"/>
</dbReference>
<evidence type="ECO:0000256" key="3">
    <source>
        <dbReference type="ARBA" id="ARBA00008435"/>
    </source>
</evidence>
<dbReference type="InterPro" id="IPR045028">
    <property type="entry name" value="DinG/Rad3-like"/>
</dbReference>
<dbReference type="EMBL" id="JAPDRK010000006">
    <property type="protein sequence ID" value="KAJ9611332.1"/>
    <property type="molecule type" value="Genomic_DNA"/>
</dbReference>
<dbReference type="InterPro" id="IPR010614">
    <property type="entry name" value="RAD3-like_helicase_DEAD"/>
</dbReference>
<evidence type="ECO:0000256" key="5">
    <source>
        <dbReference type="ARBA" id="ARBA00017386"/>
    </source>
</evidence>
<evidence type="ECO:0000256" key="22">
    <source>
        <dbReference type="ARBA" id="ARBA00048954"/>
    </source>
</evidence>
<reference evidence="24" key="1">
    <citation type="submission" date="2022-10" db="EMBL/GenBank/DDBJ databases">
        <title>Culturing micro-colonial fungi from biological soil crusts in the Mojave desert and describing Neophaeococcomyces mojavensis, and introducing the new genera and species Taxawa tesnikishii.</title>
        <authorList>
            <person name="Kurbessoian T."/>
            <person name="Stajich J.E."/>
        </authorList>
    </citation>
    <scope>NUCLEOTIDE SEQUENCE</scope>
    <source>
        <strain evidence="24">TK_41</strain>
    </source>
</reference>
<evidence type="ECO:0000256" key="8">
    <source>
        <dbReference type="ARBA" id="ARBA00022801"/>
    </source>
</evidence>
<comment type="cofactor">
    <cofactor evidence="1">
        <name>[4Fe-4S] cluster</name>
        <dbReference type="ChEBI" id="CHEBI:49883"/>
    </cofactor>
</comment>
<evidence type="ECO:0000313" key="25">
    <source>
        <dbReference type="Proteomes" id="UP001172673"/>
    </source>
</evidence>
<dbReference type="GO" id="GO:0005524">
    <property type="term" value="F:ATP binding"/>
    <property type="evidence" value="ECO:0007669"/>
    <property type="project" value="UniProtKB-KW"/>
</dbReference>
<evidence type="ECO:0000256" key="14">
    <source>
        <dbReference type="ARBA" id="ARBA00023235"/>
    </source>
</evidence>
<evidence type="ECO:0000256" key="20">
    <source>
        <dbReference type="ARBA" id="ARBA00045008"/>
    </source>
</evidence>
<dbReference type="FunFam" id="3.40.50.300:FF:001372">
    <property type="entry name" value="ATP-dependent DNA helicase chl1"/>
    <property type="match status" value="1"/>
</dbReference>
<dbReference type="NCBIfam" id="TIGR00604">
    <property type="entry name" value="rad3"/>
    <property type="match status" value="1"/>
</dbReference>
<keyword evidence="10" id="KW-0067">ATP-binding</keyword>
<evidence type="ECO:0000256" key="2">
    <source>
        <dbReference type="ARBA" id="ARBA00004123"/>
    </source>
</evidence>
<comment type="caution">
    <text evidence="24">The sequence shown here is derived from an EMBL/GenBank/DDBJ whole genome shotgun (WGS) entry which is preliminary data.</text>
</comment>
<dbReference type="Gene3D" id="3.40.50.300">
    <property type="entry name" value="P-loop containing nucleotide triphosphate hydrolases"/>
    <property type="match status" value="3"/>
</dbReference>
<evidence type="ECO:0000256" key="12">
    <source>
        <dbReference type="ARBA" id="ARBA00023014"/>
    </source>
</evidence>
<dbReference type="PANTHER" id="PTHR11472:SF41">
    <property type="entry name" value="ATP-DEPENDENT DNA HELICASE DDX11-RELATED"/>
    <property type="match status" value="1"/>
</dbReference>
<evidence type="ECO:0000256" key="9">
    <source>
        <dbReference type="ARBA" id="ARBA00022806"/>
    </source>
</evidence>
<keyword evidence="8 24" id="KW-0378">Hydrolase</keyword>
<dbReference type="SMART" id="SM00488">
    <property type="entry name" value="DEXDc2"/>
    <property type="match status" value="1"/>
</dbReference>
<comment type="catalytic activity">
    <reaction evidence="22">
        <text>ATP + H2O = ADP + phosphate + H(+)</text>
        <dbReference type="Rhea" id="RHEA:13065"/>
        <dbReference type="ChEBI" id="CHEBI:15377"/>
        <dbReference type="ChEBI" id="CHEBI:15378"/>
        <dbReference type="ChEBI" id="CHEBI:30616"/>
        <dbReference type="ChEBI" id="CHEBI:43474"/>
        <dbReference type="ChEBI" id="CHEBI:456216"/>
        <dbReference type="EC" id="5.6.2.3"/>
    </reaction>
</comment>
<dbReference type="FunFam" id="3.40.50.300:FF:002774">
    <property type="entry name" value="ATP-dependent DNA helicase chl1"/>
    <property type="match status" value="1"/>
</dbReference>